<dbReference type="GO" id="GO:0016746">
    <property type="term" value="F:acyltransferase activity"/>
    <property type="evidence" value="ECO:0007669"/>
    <property type="project" value="UniProtKB-KW"/>
</dbReference>
<dbReference type="PROSITE" id="PS00101">
    <property type="entry name" value="HEXAPEP_TRANSFERASES"/>
    <property type="match status" value="1"/>
</dbReference>
<protein>
    <submittedName>
        <fullName evidence="4">Acyltransferase</fullName>
    </submittedName>
</protein>
<dbReference type="InterPro" id="IPR001451">
    <property type="entry name" value="Hexapep"/>
</dbReference>
<dbReference type="AlphaFoldDB" id="A0A935PY96"/>
<evidence type="ECO:0000313" key="5">
    <source>
        <dbReference type="Proteomes" id="UP000697998"/>
    </source>
</evidence>
<keyword evidence="1" id="KW-0808">Transferase</keyword>
<dbReference type="Proteomes" id="UP000697998">
    <property type="component" value="Unassembled WGS sequence"/>
</dbReference>
<dbReference type="InterPro" id="IPR051159">
    <property type="entry name" value="Hexapeptide_acetyltransf"/>
</dbReference>
<evidence type="ECO:0000256" key="2">
    <source>
        <dbReference type="ARBA" id="ARBA00022737"/>
    </source>
</evidence>
<evidence type="ECO:0000256" key="1">
    <source>
        <dbReference type="ARBA" id="ARBA00022679"/>
    </source>
</evidence>
<dbReference type="PANTHER" id="PTHR23416">
    <property type="entry name" value="SIALIC ACID SYNTHASE-RELATED"/>
    <property type="match status" value="1"/>
</dbReference>
<evidence type="ECO:0000313" key="4">
    <source>
        <dbReference type="EMBL" id="MBK7673470.1"/>
    </source>
</evidence>
<dbReference type="Gene3D" id="2.160.10.10">
    <property type="entry name" value="Hexapeptide repeat proteins"/>
    <property type="match status" value="1"/>
</dbReference>
<dbReference type="InterPro" id="IPR018357">
    <property type="entry name" value="Hexapep_transf_CS"/>
</dbReference>
<organism evidence="4 5">
    <name type="scientific">Candidatus Accumulibacter proximus</name>
    <dbReference type="NCBI Taxonomy" id="2954385"/>
    <lineage>
        <taxon>Bacteria</taxon>
        <taxon>Pseudomonadati</taxon>
        <taxon>Pseudomonadota</taxon>
        <taxon>Betaproteobacteria</taxon>
        <taxon>Candidatus Accumulibacter</taxon>
    </lineage>
</organism>
<reference evidence="4 5" key="1">
    <citation type="submission" date="2020-10" db="EMBL/GenBank/DDBJ databases">
        <title>Connecting structure to function with the recovery of over 1000 high-quality activated sludge metagenome-assembled genomes encoding full-length rRNA genes using long-read sequencing.</title>
        <authorList>
            <person name="Singleton C.M."/>
            <person name="Petriglieri F."/>
            <person name="Kristensen J.M."/>
            <person name="Kirkegaard R.H."/>
            <person name="Michaelsen T.Y."/>
            <person name="Andersen M.H."/>
            <person name="Karst S.M."/>
            <person name="Dueholm M.S."/>
            <person name="Nielsen P.H."/>
            <person name="Albertsen M."/>
        </authorList>
    </citation>
    <scope>NUCLEOTIDE SEQUENCE [LARGE SCALE GENOMIC DNA]</scope>
    <source>
        <strain evidence="4">EsbW_18-Q3-R4-48_BATAC.285</strain>
    </source>
</reference>
<gene>
    <name evidence="4" type="ORF">IPJ27_01140</name>
</gene>
<sequence length="179" mass="19002">MKILKTISLVLYYGLARWFPTQPMPGWKFGYAFRRMLVRRIGVSVGQSVIVKHNAQFGAGVGLVIGDRAQLGHNCRLGNNVTIGCDVVMGPDVIIMTSAHAFEDPYVPVNLQGALPILAVTIGDDVWIGTRVIILPGVTIGRGAVIGAGAVVTKDVPPFAIVGGVPAKVIRYRGDQAGV</sequence>
<keyword evidence="2" id="KW-0677">Repeat</keyword>
<dbReference type="CDD" id="cd04647">
    <property type="entry name" value="LbH_MAT_like"/>
    <property type="match status" value="1"/>
</dbReference>
<dbReference type="InterPro" id="IPR011004">
    <property type="entry name" value="Trimer_LpxA-like_sf"/>
</dbReference>
<accession>A0A935PY96</accession>
<comment type="caution">
    <text evidence="4">The sequence shown here is derived from an EMBL/GenBank/DDBJ whole genome shotgun (WGS) entry which is preliminary data.</text>
</comment>
<evidence type="ECO:0000256" key="3">
    <source>
        <dbReference type="ARBA" id="ARBA00023315"/>
    </source>
</evidence>
<dbReference type="Pfam" id="PF00132">
    <property type="entry name" value="Hexapep"/>
    <property type="match status" value="1"/>
</dbReference>
<keyword evidence="3 4" id="KW-0012">Acyltransferase</keyword>
<proteinExistence type="predicted"/>
<dbReference type="EMBL" id="JADJMH010000001">
    <property type="protein sequence ID" value="MBK7673470.1"/>
    <property type="molecule type" value="Genomic_DNA"/>
</dbReference>
<dbReference type="SUPFAM" id="SSF51161">
    <property type="entry name" value="Trimeric LpxA-like enzymes"/>
    <property type="match status" value="1"/>
</dbReference>
<name>A0A935PY96_9PROT</name>